<keyword evidence="5" id="KW-1185">Reference proteome</keyword>
<organism evidence="4 5">
    <name type="scientific">Nocardiopsis suaedae</name>
    <dbReference type="NCBI Taxonomy" id="3018444"/>
    <lineage>
        <taxon>Bacteria</taxon>
        <taxon>Bacillati</taxon>
        <taxon>Actinomycetota</taxon>
        <taxon>Actinomycetes</taxon>
        <taxon>Streptosporangiales</taxon>
        <taxon>Nocardiopsidaceae</taxon>
        <taxon>Nocardiopsis</taxon>
    </lineage>
</organism>
<name>A0ABT4TIY6_9ACTN</name>
<dbReference type="InterPro" id="IPR039697">
    <property type="entry name" value="Alcohol_dehydrogenase_Fe"/>
</dbReference>
<evidence type="ECO:0000259" key="3">
    <source>
        <dbReference type="Pfam" id="PF00465"/>
    </source>
</evidence>
<dbReference type="PANTHER" id="PTHR11496:SF102">
    <property type="entry name" value="ALCOHOL DEHYDROGENASE 4"/>
    <property type="match status" value="1"/>
</dbReference>
<dbReference type="InterPro" id="IPR001670">
    <property type="entry name" value="ADH_Fe/GldA"/>
</dbReference>
<evidence type="ECO:0000256" key="2">
    <source>
        <dbReference type="ARBA" id="ARBA00023002"/>
    </source>
</evidence>
<gene>
    <name evidence="4" type="ORF">O4U47_09115</name>
</gene>
<dbReference type="Gene3D" id="3.40.50.1970">
    <property type="match status" value="1"/>
</dbReference>
<dbReference type="EC" id="1.1.1.1" evidence="4"/>
<evidence type="ECO:0000313" key="5">
    <source>
        <dbReference type="Proteomes" id="UP001165685"/>
    </source>
</evidence>
<reference evidence="4" key="1">
    <citation type="submission" date="2023-01" db="EMBL/GenBank/DDBJ databases">
        <title>Draft genome sequence of Nocardiopsis sp. LSu2-4 isolated from halophytes.</title>
        <authorList>
            <person name="Duangmal K."/>
            <person name="Chantavorakit T."/>
        </authorList>
    </citation>
    <scope>NUCLEOTIDE SEQUENCE</scope>
    <source>
        <strain evidence="4">LSu2-4</strain>
    </source>
</reference>
<protein>
    <submittedName>
        <fullName evidence="4">Iron-containing alcohol dehydrogenase</fullName>
        <ecNumber evidence="4">1.1.1.1</ecNumber>
    </submittedName>
</protein>
<evidence type="ECO:0000256" key="1">
    <source>
        <dbReference type="ARBA" id="ARBA00007358"/>
    </source>
</evidence>
<dbReference type="RefSeq" id="WP_270677228.1">
    <property type="nucleotide sequence ID" value="NZ_JAQFWP010000012.1"/>
</dbReference>
<dbReference type="Proteomes" id="UP001165685">
    <property type="component" value="Unassembled WGS sequence"/>
</dbReference>
<proteinExistence type="inferred from homology"/>
<comment type="similarity">
    <text evidence="1">Belongs to the iron-containing alcohol dehydrogenase family.</text>
</comment>
<evidence type="ECO:0000313" key="4">
    <source>
        <dbReference type="EMBL" id="MDA2804670.1"/>
    </source>
</evidence>
<comment type="caution">
    <text evidence="4">The sequence shown here is derived from an EMBL/GenBank/DDBJ whole genome shotgun (WGS) entry which is preliminary data.</text>
</comment>
<dbReference type="Pfam" id="PF00465">
    <property type="entry name" value="Fe-ADH"/>
    <property type="match status" value="1"/>
</dbReference>
<dbReference type="EMBL" id="JAQFWP010000012">
    <property type="protein sequence ID" value="MDA2804670.1"/>
    <property type="molecule type" value="Genomic_DNA"/>
</dbReference>
<feature type="domain" description="Alcohol dehydrogenase iron-type/glycerol dehydrogenase GldA" evidence="3">
    <location>
        <begin position="13"/>
        <end position="177"/>
    </location>
</feature>
<dbReference type="PANTHER" id="PTHR11496">
    <property type="entry name" value="ALCOHOL DEHYDROGENASE"/>
    <property type="match status" value="1"/>
</dbReference>
<dbReference type="GO" id="GO:0004022">
    <property type="term" value="F:alcohol dehydrogenase (NAD+) activity"/>
    <property type="evidence" value="ECO:0007669"/>
    <property type="project" value="UniProtKB-EC"/>
</dbReference>
<accession>A0ABT4TIY6</accession>
<sequence>MYDRVHWMSGTRLRGGEDFPRQLKEELVTLPRPVLFVFDPVPVAAEEPLRAVYAQVPERMRWDRPARTPTVGEVRGAAREWSAAGAAAVVAVGGGSTLDFAKAAAHCMRYPDAWERDPSGGLVFPTAWEPPHVPVVAVPTTVGTGSELNGKAVVDYGGRRRLVFHWGMYPQAAIVHPDLFRAVPWDVLMGGALETLARLVVPAASERSPFAVADALAAAQAAAVLEAVGRLRADPGGPRARHDLAMTTATSVLTLHQLGRSPYSYWLWYLVTELNNHGFTKRQALGLLLPLWVRLVREGGLPGAEALAGLDARAAALGAPGLTEALTAWGDAAVGDAPAAGGPALPDADGLTAAVLGDWGEGLAEAGIGGQEVRRVFTGLDRAGSGGAGAAVRK</sequence>
<dbReference type="SUPFAM" id="SSF56796">
    <property type="entry name" value="Dehydroquinate synthase-like"/>
    <property type="match status" value="1"/>
</dbReference>
<keyword evidence="2 4" id="KW-0560">Oxidoreductase</keyword>